<reference evidence="1" key="1">
    <citation type="journal article" date="2018" name="Genome Biol.">
        <title>SKESA: strategic k-mer extension for scrupulous assemblies.</title>
        <authorList>
            <person name="Souvorov A."/>
            <person name="Agarwala R."/>
            <person name="Lipman D.J."/>
        </authorList>
    </citation>
    <scope>NUCLEOTIDE SEQUENCE</scope>
    <source>
        <strain evidence="1">CT18</strain>
    </source>
</reference>
<dbReference type="EMBL" id="DAAPEJ010000002">
    <property type="protein sequence ID" value="HAD5605905.1"/>
    <property type="molecule type" value="Genomic_DNA"/>
</dbReference>
<evidence type="ECO:0000313" key="1">
    <source>
        <dbReference type="EMBL" id="HAD5605905.1"/>
    </source>
</evidence>
<gene>
    <name evidence="1" type="ORF">G1V20_03045</name>
</gene>
<name>A0A716U8R2_SALTI</name>
<accession>A0A716U8R2</accession>
<dbReference type="AlphaFoldDB" id="A0A716U8R2"/>
<proteinExistence type="predicted"/>
<comment type="caution">
    <text evidence="1">The sequence shown here is derived from an EMBL/GenBank/DDBJ whole genome shotgun (WGS) entry which is preliminary data.</text>
</comment>
<organism evidence="1">
    <name type="scientific">Salmonella enterica subsp. enterica serovar Typhi str. CT18</name>
    <dbReference type="NCBI Taxonomy" id="220341"/>
    <lineage>
        <taxon>Bacteria</taxon>
        <taxon>Pseudomonadati</taxon>
        <taxon>Pseudomonadota</taxon>
        <taxon>Gammaproteobacteria</taxon>
        <taxon>Enterobacterales</taxon>
        <taxon>Enterobacteriaceae</taxon>
        <taxon>Salmonella</taxon>
    </lineage>
</organism>
<reference evidence="1" key="2">
    <citation type="submission" date="2019-01" db="EMBL/GenBank/DDBJ databases">
        <authorList>
            <consortium name="NCBI Pathogen Detection Project"/>
        </authorList>
    </citation>
    <scope>NUCLEOTIDE SEQUENCE</scope>
    <source>
        <strain evidence="1">CT18</strain>
    </source>
</reference>
<protein>
    <submittedName>
        <fullName evidence="1">Uncharacterized protein</fullName>
    </submittedName>
</protein>
<sequence>MLLHYIYSGLIIYHTGCNPHSHQFSAAGKNNKTINKTDKTVFEQDIYSESGFPKNILQNI</sequence>